<dbReference type="Pfam" id="PF00133">
    <property type="entry name" value="tRNA-synt_1"/>
    <property type="match status" value="1"/>
</dbReference>
<dbReference type="SUPFAM" id="SSF55681">
    <property type="entry name" value="Class II aaRS and biotin synthetases"/>
    <property type="match status" value="1"/>
</dbReference>
<dbReference type="Gene3D" id="3.30.930.10">
    <property type="entry name" value="Bira Bifunctional Protein, Domain 2"/>
    <property type="match status" value="2"/>
</dbReference>
<feature type="domain" description="Aminoacyl-tRNA synthetase class Ia" evidence="7">
    <location>
        <begin position="2"/>
        <end position="67"/>
    </location>
</feature>
<dbReference type="EMBL" id="CAMKVN010008360">
    <property type="protein sequence ID" value="CAI2192466.1"/>
    <property type="molecule type" value="Genomic_DNA"/>
</dbReference>
<evidence type="ECO:0000256" key="3">
    <source>
        <dbReference type="ARBA" id="ARBA00022840"/>
    </source>
</evidence>
<dbReference type="PANTHER" id="PTHR10745">
    <property type="entry name" value="GLYCYL-TRNA SYNTHETASE/DNA POLYMERASE SUBUNIT GAMMA-2"/>
    <property type="match status" value="1"/>
</dbReference>
<feature type="non-terminal residue" evidence="9">
    <location>
        <position position="1"/>
    </location>
</feature>
<dbReference type="SUPFAM" id="SSF52374">
    <property type="entry name" value="Nucleotidylyl transferase"/>
    <property type="match status" value="1"/>
</dbReference>
<feature type="coiled-coil region" evidence="6">
    <location>
        <begin position="381"/>
        <end position="452"/>
    </location>
</feature>
<dbReference type="Proteomes" id="UP001153678">
    <property type="component" value="Unassembled WGS sequence"/>
</dbReference>
<dbReference type="Pfam" id="PF03129">
    <property type="entry name" value="HGTP_anticodon"/>
    <property type="match status" value="1"/>
</dbReference>
<name>A0A9W4X089_9GLOM</name>
<comment type="caution">
    <text evidence="9">The sequence shown here is derived from an EMBL/GenBank/DDBJ whole genome shotgun (WGS) entry which is preliminary data.</text>
</comment>
<dbReference type="GO" id="GO:0006426">
    <property type="term" value="P:glycyl-tRNA aminoacylation"/>
    <property type="evidence" value="ECO:0007669"/>
    <property type="project" value="TreeGrafter"/>
</dbReference>
<dbReference type="Gene3D" id="3.40.50.620">
    <property type="entry name" value="HUPs"/>
    <property type="match status" value="1"/>
</dbReference>
<keyword evidence="10" id="KW-1185">Reference proteome</keyword>
<evidence type="ECO:0000259" key="8">
    <source>
        <dbReference type="Pfam" id="PF03129"/>
    </source>
</evidence>
<keyword evidence="4" id="KW-0648">Protein biosynthesis</keyword>
<feature type="domain" description="Anticodon-binding" evidence="8">
    <location>
        <begin position="312"/>
        <end position="400"/>
    </location>
</feature>
<keyword evidence="1" id="KW-0436">Ligase</keyword>
<dbReference type="InterPro" id="IPR014729">
    <property type="entry name" value="Rossmann-like_a/b/a_fold"/>
</dbReference>
<evidence type="ECO:0000256" key="4">
    <source>
        <dbReference type="ARBA" id="ARBA00022917"/>
    </source>
</evidence>
<evidence type="ECO:0000313" key="10">
    <source>
        <dbReference type="Proteomes" id="UP001153678"/>
    </source>
</evidence>
<gene>
    <name evidence="9" type="ORF">FWILDA_LOCUS15590</name>
</gene>
<evidence type="ECO:0000256" key="2">
    <source>
        <dbReference type="ARBA" id="ARBA00022741"/>
    </source>
</evidence>
<proteinExistence type="predicted"/>
<dbReference type="Gene3D" id="3.40.50.800">
    <property type="entry name" value="Anticodon-binding domain"/>
    <property type="match status" value="1"/>
</dbReference>
<organism evidence="9 10">
    <name type="scientific">Funneliformis geosporum</name>
    <dbReference type="NCBI Taxonomy" id="1117311"/>
    <lineage>
        <taxon>Eukaryota</taxon>
        <taxon>Fungi</taxon>
        <taxon>Fungi incertae sedis</taxon>
        <taxon>Mucoromycota</taxon>
        <taxon>Glomeromycotina</taxon>
        <taxon>Glomeromycetes</taxon>
        <taxon>Glomerales</taxon>
        <taxon>Glomeraceae</taxon>
        <taxon>Funneliformis</taxon>
    </lineage>
</organism>
<dbReference type="InterPro" id="IPR027031">
    <property type="entry name" value="Gly-tRNA_synthase/POLG2"/>
</dbReference>
<dbReference type="InterPro" id="IPR045864">
    <property type="entry name" value="aa-tRNA-synth_II/BPL/LPL"/>
</dbReference>
<protein>
    <submittedName>
        <fullName evidence="9">18739_t:CDS:1</fullName>
    </submittedName>
</protein>
<keyword evidence="2" id="KW-0547">Nucleotide-binding</keyword>
<dbReference type="GO" id="GO:0005524">
    <property type="term" value="F:ATP binding"/>
    <property type="evidence" value="ECO:0007669"/>
    <property type="project" value="UniProtKB-KW"/>
</dbReference>
<dbReference type="AlphaFoldDB" id="A0A9W4X089"/>
<evidence type="ECO:0000259" key="7">
    <source>
        <dbReference type="Pfam" id="PF00133"/>
    </source>
</evidence>
<dbReference type="PANTHER" id="PTHR10745:SF8">
    <property type="entry name" value="DNA POLYMERASE SUBUNIT GAMMA-2, MITOCHONDRIAL"/>
    <property type="match status" value="1"/>
</dbReference>
<dbReference type="OrthoDB" id="57698at2759"/>
<evidence type="ECO:0000256" key="6">
    <source>
        <dbReference type="SAM" id="Coils"/>
    </source>
</evidence>
<keyword evidence="5" id="KW-0030">Aminoacyl-tRNA synthetase</keyword>
<accession>A0A9W4X089</accession>
<sequence>LKMIILGYYFTGKPSFQNIYLHGLIRDSQGRKMSKSLGNGVEPEKIMEKYGTDSLRLFLLENNILGADLTYEESKIKDSLILTHPKVLAASGHLKNFHDWLIECLNCQKRYRLDNLISPAEFAAFLAQTNKQNFPFSPTCSHCGKNKFTSPREFNLLLSSDLQATSQEKKNMVYLRPETCQGIFINFAALQRSTRKKLPWGEKIKQVSLTPDELPHYAKKTTDLYFQYHFGWGELCSISDRSDYDLKNHSQKSGVRLETEGIIPPVIEVSFGVERLLLAVLEDAYQAEMVENSPASKREVLKIHPLLAPYLVAVIPLSKQLQAQAQQIYQELLTETNFTTTYEESSSIGKSYRRQDAIGTYYCLTVDFQTLQDDTPSPQQLQQNREQKEALSKQIKEIEKNIKDNRVRLEKLKRGEERPPWKTIDEFGNFLVDSSDKELVELANKKQQLIEE</sequence>
<dbReference type="InterPro" id="IPR036621">
    <property type="entry name" value="Anticodon-bd_dom_sf"/>
</dbReference>
<dbReference type="GO" id="GO:0004820">
    <property type="term" value="F:glycine-tRNA ligase activity"/>
    <property type="evidence" value="ECO:0007669"/>
    <property type="project" value="TreeGrafter"/>
</dbReference>
<evidence type="ECO:0000256" key="5">
    <source>
        <dbReference type="ARBA" id="ARBA00023146"/>
    </source>
</evidence>
<keyword evidence="6" id="KW-0175">Coiled coil</keyword>
<evidence type="ECO:0000256" key="1">
    <source>
        <dbReference type="ARBA" id="ARBA00022598"/>
    </source>
</evidence>
<keyword evidence="3" id="KW-0067">ATP-binding</keyword>
<evidence type="ECO:0000313" key="9">
    <source>
        <dbReference type="EMBL" id="CAI2192466.1"/>
    </source>
</evidence>
<dbReference type="GO" id="GO:0005737">
    <property type="term" value="C:cytoplasm"/>
    <property type="evidence" value="ECO:0007669"/>
    <property type="project" value="TreeGrafter"/>
</dbReference>
<reference evidence="9" key="1">
    <citation type="submission" date="2022-08" db="EMBL/GenBank/DDBJ databases">
        <authorList>
            <person name="Kallberg Y."/>
            <person name="Tangrot J."/>
            <person name="Rosling A."/>
        </authorList>
    </citation>
    <scope>NUCLEOTIDE SEQUENCE</scope>
    <source>
        <strain evidence="9">Wild A</strain>
    </source>
</reference>
<dbReference type="InterPro" id="IPR002300">
    <property type="entry name" value="aa-tRNA-synth_Ia"/>
</dbReference>
<dbReference type="InterPro" id="IPR004154">
    <property type="entry name" value="Anticodon-bd"/>
</dbReference>
<dbReference type="SUPFAM" id="SSF52954">
    <property type="entry name" value="Class II aaRS ABD-related"/>
    <property type="match status" value="1"/>
</dbReference>